<dbReference type="GO" id="GO:0000981">
    <property type="term" value="F:DNA-binding transcription factor activity, RNA polymerase II-specific"/>
    <property type="evidence" value="ECO:0007669"/>
    <property type="project" value="InterPro"/>
</dbReference>
<dbReference type="AlphaFoldDB" id="A0A7R7XVX3"/>
<organism evidence="9 10">
    <name type="scientific">Aspergillus puulaauensis</name>
    <dbReference type="NCBI Taxonomy" id="1220207"/>
    <lineage>
        <taxon>Eukaryota</taxon>
        <taxon>Fungi</taxon>
        <taxon>Dikarya</taxon>
        <taxon>Ascomycota</taxon>
        <taxon>Pezizomycotina</taxon>
        <taxon>Eurotiomycetes</taxon>
        <taxon>Eurotiomycetidae</taxon>
        <taxon>Eurotiales</taxon>
        <taxon>Aspergillaceae</taxon>
        <taxon>Aspergillus</taxon>
    </lineage>
</organism>
<feature type="region of interest" description="Disordered" evidence="7">
    <location>
        <begin position="1"/>
        <end position="41"/>
    </location>
</feature>
<dbReference type="GeneID" id="64977888"/>
<evidence type="ECO:0000256" key="2">
    <source>
        <dbReference type="ARBA" id="ARBA00022723"/>
    </source>
</evidence>
<keyword evidence="10" id="KW-1185">Reference proteome</keyword>
<dbReference type="SMART" id="SM00906">
    <property type="entry name" value="Fungal_trans"/>
    <property type="match status" value="1"/>
</dbReference>
<dbReference type="PANTHER" id="PTHR47540:SF3">
    <property type="entry name" value="ZN(II)2CYS6 TRANSCRIPTION FACTOR (EUROFUNG)"/>
    <property type="match status" value="1"/>
</dbReference>
<dbReference type="Pfam" id="PF00172">
    <property type="entry name" value="Zn_clus"/>
    <property type="match status" value="1"/>
</dbReference>
<name>A0A7R7XVX3_9EURO</name>
<evidence type="ECO:0000256" key="1">
    <source>
        <dbReference type="ARBA" id="ARBA00004123"/>
    </source>
</evidence>
<dbReference type="GO" id="GO:0008270">
    <property type="term" value="F:zinc ion binding"/>
    <property type="evidence" value="ECO:0007669"/>
    <property type="project" value="InterPro"/>
</dbReference>
<dbReference type="CDD" id="cd12148">
    <property type="entry name" value="fungal_TF_MHR"/>
    <property type="match status" value="1"/>
</dbReference>
<dbReference type="SUPFAM" id="SSF57701">
    <property type="entry name" value="Zn2/Cys6 DNA-binding domain"/>
    <property type="match status" value="1"/>
</dbReference>
<evidence type="ECO:0000256" key="7">
    <source>
        <dbReference type="SAM" id="MobiDB-lite"/>
    </source>
</evidence>
<evidence type="ECO:0000256" key="4">
    <source>
        <dbReference type="ARBA" id="ARBA00023125"/>
    </source>
</evidence>
<feature type="region of interest" description="Disordered" evidence="7">
    <location>
        <begin position="745"/>
        <end position="766"/>
    </location>
</feature>
<dbReference type="EMBL" id="AP024448">
    <property type="protein sequence ID" value="BCS27883.1"/>
    <property type="molecule type" value="Genomic_DNA"/>
</dbReference>
<dbReference type="CDD" id="cd00067">
    <property type="entry name" value="GAL4"/>
    <property type="match status" value="1"/>
</dbReference>
<evidence type="ECO:0000256" key="3">
    <source>
        <dbReference type="ARBA" id="ARBA00023015"/>
    </source>
</evidence>
<dbReference type="KEGG" id="apuu:APUU_60931S"/>
<reference evidence="9" key="1">
    <citation type="submission" date="2021-01" db="EMBL/GenBank/DDBJ databases">
        <authorList>
            <consortium name="Aspergillus puulaauensis MK2 genome sequencing consortium"/>
            <person name="Kazuki M."/>
            <person name="Futagami T."/>
        </authorList>
    </citation>
    <scope>NUCLEOTIDE SEQUENCE</scope>
    <source>
        <strain evidence="9">MK2</strain>
    </source>
</reference>
<feature type="compositionally biased region" description="Polar residues" evidence="7">
    <location>
        <begin position="27"/>
        <end position="41"/>
    </location>
</feature>
<feature type="region of interest" description="Disordered" evidence="7">
    <location>
        <begin position="117"/>
        <end position="146"/>
    </location>
</feature>
<dbReference type="GO" id="GO:0043565">
    <property type="term" value="F:sequence-specific DNA binding"/>
    <property type="evidence" value="ECO:0007669"/>
    <property type="project" value="TreeGrafter"/>
</dbReference>
<evidence type="ECO:0000256" key="5">
    <source>
        <dbReference type="ARBA" id="ARBA00023163"/>
    </source>
</evidence>
<evidence type="ECO:0000313" key="9">
    <source>
        <dbReference type="EMBL" id="BCS27883.1"/>
    </source>
</evidence>
<dbReference type="InterPro" id="IPR051711">
    <property type="entry name" value="Stress_Response_Reg"/>
</dbReference>
<reference evidence="9" key="2">
    <citation type="submission" date="2021-02" db="EMBL/GenBank/DDBJ databases">
        <title>Aspergillus puulaauensis MK2 genome sequence.</title>
        <authorList>
            <person name="Futagami T."/>
            <person name="Mori K."/>
            <person name="Kadooka C."/>
            <person name="Tanaka T."/>
        </authorList>
    </citation>
    <scope>NUCLEOTIDE SEQUENCE</scope>
    <source>
        <strain evidence="9">MK2</strain>
    </source>
</reference>
<protein>
    <recommendedName>
        <fullName evidence="8">Zn(2)-C6 fungal-type domain-containing protein</fullName>
    </recommendedName>
</protein>
<evidence type="ECO:0000256" key="6">
    <source>
        <dbReference type="ARBA" id="ARBA00023242"/>
    </source>
</evidence>
<feature type="domain" description="Zn(2)-C6 fungal-type" evidence="8">
    <location>
        <begin position="49"/>
        <end position="78"/>
    </location>
</feature>
<sequence length="766" mass="86024">MAADPPGFLQIPTSPIMNPEDIPHTTPAATPRSSDGWSRPNNRVRVTRACDRCKKRKVRCNGEQPCRVCAEAAATCSYSAPYTRGRRRAVRVTRSRPQDPVAIIPQTQAARSNHISFSAQDGQPMPSLPVPPGQPISRASPEPPETDLEGNYVGPSSGIAFIFRAQERFERPVLFPRGFSVFNFGDAPLPYNEASYSSLDPTVPLLLDRGDTVRLVRRYFDFAVPVDRFLHRPTIGRWFDEFYQTKGVMHDRDAAPARTAVLFMVFAIAQEHTVAKPSPAEADISGRYFQAANHQLSKEQGPVRLASVQARLCQCLWLLSQSRINHCWSLFGTVARLIFALGLHRNRHAYSNSMTQIEIQCRRRTFWSAYSLDNYLSTALGRPRTFNDKDIDQELPACLNDEEIHSGMDVSGPSNHELSAMYGPVSYAKLSQILSGILTDLYSIQPMSIIERFDQTGKYMNELKAWRTQMSSFLDQDISNSAPLIPIYQRQRNVLNLAYWHTVILTNRPLLLTSFARLKSSTRGPRPDRNERTAHFQESINECLHAAMEIVGIVNSMIQAKQLFRAFWFTPYFAFSACVILYVHTIQHSNEPEDVYQRYFSAAERCQQQIAEIAEVGSLTSRYCLVLEELGAEAVRQMTPGHLEAHSVQLYPALETTGTEPNGMSYNGGGMPAGLSASISNLVALQQLDDFHVSPSASLEDLTGWGQFESMDFSAEYEDIWSITKEAENYSIRRKIVANQHTVCFPSGTNRPSDPAWNLPEFESAS</sequence>
<keyword evidence="6" id="KW-0539">Nucleus</keyword>
<dbReference type="GO" id="GO:0045944">
    <property type="term" value="P:positive regulation of transcription by RNA polymerase II"/>
    <property type="evidence" value="ECO:0007669"/>
    <property type="project" value="TreeGrafter"/>
</dbReference>
<gene>
    <name evidence="9" type="ORF">APUU_60931S</name>
</gene>
<dbReference type="InterPro" id="IPR036864">
    <property type="entry name" value="Zn2-C6_fun-type_DNA-bd_sf"/>
</dbReference>
<keyword evidence="2" id="KW-0479">Metal-binding</keyword>
<dbReference type="Proteomes" id="UP000654913">
    <property type="component" value="Chromosome 6"/>
</dbReference>
<dbReference type="SMART" id="SM00066">
    <property type="entry name" value="GAL4"/>
    <property type="match status" value="1"/>
</dbReference>
<dbReference type="InterPro" id="IPR007219">
    <property type="entry name" value="XnlR_reg_dom"/>
</dbReference>
<keyword evidence="5" id="KW-0804">Transcription</keyword>
<dbReference type="RefSeq" id="XP_041560077.1">
    <property type="nucleotide sequence ID" value="XM_041694226.1"/>
</dbReference>
<dbReference type="OrthoDB" id="2579025at2759"/>
<dbReference type="GO" id="GO:0006351">
    <property type="term" value="P:DNA-templated transcription"/>
    <property type="evidence" value="ECO:0007669"/>
    <property type="project" value="InterPro"/>
</dbReference>
<keyword evidence="4" id="KW-0238">DNA-binding</keyword>
<evidence type="ECO:0000259" key="8">
    <source>
        <dbReference type="PROSITE" id="PS50048"/>
    </source>
</evidence>
<dbReference type="InterPro" id="IPR001138">
    <property type="entry name" value="Zn2Cys6_DnaBD"/>
</dbReference>
<dbReference type="PROSITE" id="PS00463">
    <property type="entry name" value="ZN2_CY6_FUNGAL_1"/>
    <property type="match status" value="1"/>
</dbReference>
<accession>A0A7R7XVX3</accession>
<dbReference type="PANTHER" id="PTHR47540">
    <property type="entry name" value="THIAMINE REPRESSIBLE GENES REGULATORY PROTEIN THI5"/>
    <property type="match status" value="1"/>
</dbReference>
<dbReference type="Gene3D" id="4.10.240.10">
    <property type="entry name" value="Zn(2)-C6 fungal-type DNA-binding domain"/>
    <property type="match status" value="1"/>
</dbReference>
<evidence type="ECO:0000313" key="10">
    <source>
        <dbReference type="Proteomes" id="UP000654913"/>
    </source>
</evidence>
<dbReference type="GO" id="GO:0005634">
    <property type="term" value="C:nucleus"/>
    <property type="evidence" value="ECO:0007669"/>
    <property type="project" value="UniProtKB-SubCell"/>
</dbReference>
<comment type="subcellular location">
    <subcellularLocation>
        <location evidence="1">Nucleus</location>
    </subcellularLocation>
</comment>
<keyword evidence="3" id="KW-0805">Transcription regulation</keyword>
<dbReference type="PROSITE" id="PS50048">
    <property type="entry name" value="ZN2_CY6_FUNGAL_2"/>
    <property type="match status" value="1"/>
</dbReference>
<dbReference type="Pfam" id="PF04082">
    <property type="entry name" value="Fungal_trans"/>
    <property type="match status" value="1"/>
</dbReference>
<proteinExistence type="predicted"/>